<organism evidence="9 10">
    <name type="scientific">Cellvibrio mixtus</name>
    <dbReference type="NCBI Taxonomy" id="39650"/>
    <lineage>
        <taxon>Bacteria</taxon>
        <taxon>Pseudomonadati</taxon>
        <taxon>Pseudomonadota</taxon>
        <taxon>Gammaproteobacteria</taxon>
        <taxon>Cellvibrionales</taxon>
        <taxon>Cellvibrionaceae</taxon>
        <taxon>Cellvibrio</taxon>
    </lineage>
</organism>
<proteinExistence type="inferred from homology"/>
<evidence type="ECO:0000256" key="5">
    <source>
        <dbReference type="ARBA" id="ARBA00022764"/>
    </source>
</evidence>
<comment type="caution">
    <text evidence="9">The sequence shown here is derived from an EMBL/GenBank/DDBJ whole genome shotgun (WGS) entry which is preliminary data.</text>
</comment>
<feature type="domain" description="SAF" evidence="8">
    <location>
        <begin position="153"/>
        <end position="215"/>
    </location>
</feature>
<dbReference type="AlphaFoldDB" id="A0A266Q7M0"/>
<evidence type="ECO:0000259" key="8">
    <source>
        <dbReference type="SMART" id="SM00858"/>
    </source>
</evidence>
<dbReference type="InterPro" id="IPR017585">
    <property type="entry name" value="SAF_FlgA"/>
</dbReference>
<comment type="similarity">
    <text evidence="2">Belongs to the FlgA family.</text>
</comment>
<evidence type="ECO:0000313" key="9">
    <source>
        <dbReference type="EMBL" id="OZY85858.1"/>
    </source>
</evidence>
<keyword evidence="9" id="KW-0966">Cell projection</keyword>
<dbReference type="NCBIfam" id="TIGR03170">
    <property type="entry name" value="flgA_cterm"/>
    <property type="match status" value="1"/>
</dbReference>
<comment type="function">
    <text evidence="6">Involved in the assembly process of the P-ring formation. It may associate with FlgF on the rod constituting a structure essential for the P-ring assembly or may act as a modulator protein for the P-ring assembly.</text>
</comment>
<sequence>MPRAINTYIRLILLDFIKMNGAKTTRYLPHSGPRGKTGGSPLSPRHPKRISAHWCAGLLLLLLPLTSSANQQVDQAIQQHLEALMRPIAQREAWNGLRITHNTALGSTPPANCQQPLSVRGGVANSSRQRLTLTCPDQPGWRLQVATDMQLWLPVLVTTRVIDRGEAITAADVKRQEIDINKAPRGFYHHLTQITGMGAKRRIRANQLLSPALIAQPLAIKRGDKIKIVATQDGISASMSGEALENGSKGEVIRVKNISSNKTIEAKVLGSGEVASIF</sequence>
<protein>
    <recommendedName>
        <fullName evidence="3">Flagella basal body P-ring formation protein FlgA</fullName>
    </recommendedName>
</protein>
<keyword evidence="10" id="KW-1185">Reference proteome</keyword>
<keyword evidence="9" id="KW-0969">Cilium</keyword>
<dbReference type="Gene3D" id="3.90.1210.10">
    <property type="entry name" value="Antifreeze-like/N-acetylneuraminic acid synthase C-terminal domain"/>
    <property type="match status" value="1"/>
</dbReference>
<dbReference type="EMBL" id="NHNI01000001">
    <property type="protein sequence ID" value="OZY85858.1"/>
    <property type="molecule type" value="Genomic_DNA"/>
</dbReference>
<comment type="subcellular location">
    <subcellularLocation>
        <location evidence="1">Periplasm</location>
    </subcellularLocation>
</comment>
<evidence type="ECO:0000256" key="4">
    <source>
        <dbReference type="ARBA" id="ARBA00022729"/>
    </source>
</evidence>
<dbReference type="PANTHER" id="PTHR36307:SF1">
    <property type="entry name" value="FLAGELLA BASAL BODY P-RING FORMATION PROTEIN FLGA"/>
    <property type="match status" value="1"/>
</dbReference>
<reference evidence="10" key="1">
    <citation type="submission" date="2017-05" db="EMBL/GenBank/DDBJ databases">
        <authorList>
            <person name="Barney B.M."/>
        </authorList>
    </citation>
    <scope>NUCLEOTIDE SEQUENCE [LARGE SCALE GENOMIC DNA]</scope>
    <source>
        <strain evidence="10">PSBB022</strain>
    </source>
</reference>
<dbReference type="Proteomes" id="UP000216101">
    <property type="component" value="Unassembled WGS sequence"/>
</dbReference>
<dbReference type="Gene3D" id="2.30.30.760">
    <property type="match status" value="1"/>
</dbReference>
<dbReference type="GO" id="GO:0042597">
    <property type="term" value="C:periplasmic space"/>
    <property type="evidence" value="ECO:0007669"/>
    <property type="project" value="UniProtKB-SubCell"/>
</dbReference>
<dbReference type="InterPro" id="IPR039246">
    <property type="entry name" value="Flagellar_FlgA"/>
</dbReference>
<accession>A0A266Q7M0</accession>
<evidence type="ECO:0000256" key="6">
    <source>
        <dbReference type="ARBA" id="ARBA00025643"/>
    </source>
</evidence>
<dbReference type="GO" id="GO:0044780">
    <property type="term" value="P:bacterial-type flagellum assembly"/>
    <property type="evidence" value="ECO:0007669"/>
    <property type="project" value="InterPro"/>
</dbReference>
<dbReference type="Pfam" id="PF13144">
    <property type="entry name" value="ChapFlgA"/>
    <property type="match status" value="1"/>
</dbReference>
<dbReference type="SMART" id="SM00858">
    <property type="entry name" value="SAF"/>
    <property type="match status" value="1"/>
</dbReference>
<feature type="region of interest" description="Disordered" evidence="7">
    <location>
        <begin position="25"/>
        <end position="45"/>
    </location>
</feature>
<keyword evidence="9" id="KW-0282">Flagellum</keyword>
<evidence type="ECO:0000256" key="1">
    <source>
        <dbReference type="ARBA" id="ARBA00004418"/>
    </source>
</evidence>
<keyword evidence="4" id="KW-0732">Signal</keyword>
<dbReference type="PANTHER" id="PTHR36307">
    <property type="entry name" value="FLAGELLA BASAL BODY P-RING FORMATION PROTEIN FLGA"/>
    <property type="match status" value="1"/>
</dbReference>
<evidence type="ECO:0000256" key="3">
    <source>
        <dbReference type="ARBA" id="ARBA00014754"/>
    </source>
</evidence>
<keyword evidence="5" id="KW-0574">Periplasm</keyword>
<evidence type="ECO:0000313" key="10">
    <source>
        <dbReference type="Proteomes" id="UP000216101"/>
    </source>
</evidence>
<name>A0A266Q7M0_9GAMM</name>
<dbReference type="InterPro" id="IPR013974">
    <property type="entry name" value="SAF"/>
</dbReference>
<evidence type="ECO:0000256" key="7">
    <source>
        <dbReference type="SAM" id="MobiDB-lite"/>
    </source>
</evidence>
<dbReference type="CDD" id="cd11614">
    <property type="entry name" value="SAF_CpaB_FlgA_like"/>
    <property type="match status" value="1"/>
</dbReference>
<gene>
    <name evidence="9" type="ORF">CBP51_02115</name>
</gene>
<evidence type="ECO:0000256" key="2">
    <source>
        <dbReference type="ARBA" id="ARBA00010474"/>
    </source>
</evidence>